<dbReference type="Pfam" id="PF13377">
    <property type="entry name" value="Peripla_BP_3"/>
    <property type="match status" value="1"/>
</dbReference>
<dbReference type="AlphaFoldDB" id="A0A7G1KRZ6"/>
<feature type="compositionally biased region" description="Polar residues" evidence="4">
    <location>
        <begin position="1"/>
        <end position="13"/>
    </location>
</feature>
<protein>
    <submittedName>
        <fullName evidence="6">LacI family transcriptional regulator</fullName>
    </submittedName>
</protein>
<evidence type="ECO:0000256" key="2">
    <source>
        <dbReference type="ARBA" id="ARBA00023125"/>
    </source>
</evidence>
<feature type="region of interest" description="Disordered" evidence="4">
    <location>
        <begin position="1"/>
        <end position="21"/>
    </location>
</feature>
<dbReference type="Proteomes" id="UP000516173">
    <property type="component" value="Chromosome"/>
</dbReference>
<evidence type="ECO:0000313" key="6">
    <source>
        <dbReference type="EMBL" id="BCK56993.1"/>
    </source>
</evidence>
<dbReference type="Gene3D" id="3.40.50.2300">
    <property type="match status" value="2"/>
</dbReference>
<dbReference type="CDD" id="cd01574">
    <property type="entry name" value="PBP1_LacI"/>
    <property type="match status" value="1"/>
</dbReference>
<dbReference type="Gene3D" id="1.10.260.40">
    <property type="entry name" value="lambda repressor-like DNA-binding domains"/>
    <property type="match status" value="1"/>
</dbReference>
<evidence type="ECO:0000256" key="3">
    <source>
        <dbReference type="ARBA" id="ARBA00023163"/>
    </source>
</evidence>
<dbReference type="GO" id="GO:0000976">
    <property type="term" value="F:transcription cis-regulatory region binding"/>
    <property type="evidence" value="ECO:0007669"/>
    <property type="project" value="TreeGrafter"/>
</dbReference>
<keyword evidence="7" id="KW-1185">Reference proteome</keyword>
<dbReference type="KEGG" id="nwl:NWFMUON74_47650"/>
<dbReference type="InterPro" id="IPR046335">
    <property type="entry name" value="LacI/GalR-like_sensor"/>
</dbReference>
<dbReference type="CDD" id="cd01392">
    <property type="entry name" value="HTH_LacI"/>
    <property type="match status" value="1"/>
</dbReference>
<dbReference type="InterPro" id="IPR028082">
    <property type="entry name" value="Peripla_BP_I"/>
</dbReference>
<sequence>MSELASVNDSNTRAARGSGDRPAVMTDVAKLAGVSHQTVSRVLNDSPQVRPETRERVLAAVAELGYRPNAMARGLVSRRSKVLGVVTFDTILYGPACMLLGIERAARAAGYGVSIVTLERVDRAGVLAAVDTLAGQGVDGVIIIAPQIAAAAALHNLPARPVAVAVEAGQDAPLPSAAVDQFEGARLAVRHLLDLGHATVWHVSGPSDSLEARDRLEGWRRTLAAAGAAVPPPIGGDWSARSGYEAGLMLAAQPGVTAVFASNDQMALGLLRAFAERGITVPEDISVVGFDDIPEAAYLSPPLTTVRQDFDEVGRRSIGLLLRLVESEGAVPAPSPVIPSLVVRASSAAPERHSANGRV</sequence>
<dbReference type="PROSITE" id="PS00356">
    <property type="entry name" value="HTH_LACI_1"/>
    <property type="match status" value="1"/>
</dbReference>
<keyword evidence="3" id="KW-0804">Transcription</keyword>
<keyword evidence="1" id="KW-0805">Transcription regulation</keyword>
<evidence type="ECO:0000256" key="1">
    <source>
        <dbReference type="ARBA" id="ARBA00023015"/>
    </source>
</evidence>
<keyword evidence="2" id="KW-0238">DNA-binding</keyword>
<reference evidence="6 7" key="1">
    <citation type="submission" date="2020-08" db="EMBL/GenBank/DDBJ databases">
        <title>Genome Sequencing of Nocardia wallacei strain FMUON74 and assembly.</title>
        <authorList>
            <person name="Toyokawa M."/>
            <person name="Uesaka K."/>
        </authorList>
    </citation>
    <scope>NUCLEOTIDE SEQUENCE [LARGE SCALE GENOMIC DNA]</scope>
    <source>
        <strain evidence="6 7">FMUON74</strain>
    </source>
</reference>
<dbReference type="Pfam" id="PF00356">
    <property type="entry name" value="LacI"/>
    <property type="match status" value="1"/>
</dbReference>
<evidence type="ECO:0000259" key="5">
    <source>
        <dbReference type="PROSITE" id="PS50932"/>
    </source>
</evidence>
<feature type="domain" description="HTH lacI-type" evidence="5">
    <location>
        <begin position="23"/>
        <end position="77"/>
    </location>
</feature>
<name>A0A7G1KRZ6_9NOCA</name>
<dbReference type="SUPFAM" id="SSF47413">
    <property type="entry name" value="lambda repressor-like DNA-binding domains"/>
    <property type="match status" value="1"/>
</dbReference>
<organism evidence="6 7">
    <name type="scientific">Nocardia wallacei</name>
    <dbReference type="NCBI Taxonomy" id="480035"/>
    <lineage>
        <taxon>Bacteria</taxon>
        <taxon>Bacillati</taxon>
        <taxon>Actinomycetota</taxon>
        <taxon>Actinomycetes</taxon>
        <taxon>Mycobacteriales</taxon>
        <taxon>Nocardiaceae</taxon>
        <taxon>Nocardia</taxon>
    </lineage>
</organism>
<dbReference type="InterPro" id="IPR010982">
    <property type="entry name" value="Lambda_DNA-bd_dom_sf"/>
</dbReference>
<evidence type="ECO:0000256" key="4">
    <source>
        <dbReference type="SAM" id="MobiDB-lite"/>
    </source>
</evidence>
<dbReference type="EMBL" id="AP023396">
    <property type="protein sequence ID" value="BCK56993.1"/>
    <property type="molecule type" value="Genomic_DNA"/>
</dbReference>
<dbReference type="GO" id="GO:0003700">
    <property type="term" value="F:DNA-binding transcription factor activity"/>
    <property type="evidence" value="ECO:0007669"/>
    <property type="project" value="TreeGrafter"/>
</dbReference>
<dbReference type="PANTHER" id="PTHR30146">
    <property type="entry name" value="LACI-RELATED TRANSCRIPTIONAL REPRESSOR"/>
    <property type="match status" value="1"/>
</dbReference>
<dbReference type="PROSITE" id="PS50932">
    <property type="entry name" value="HTH_LACI_2"/>
    <property type="match status" value="1"/>
</dbReference>
<evidence type="ECO:0000313" key="7">
    <source>
        <dbReference type="Proteomes" id="UP000516173"/>
    </source>
</evidence>
<dbReference type="SMART" id="SM00354">
    <property type="entry name" value="HTH_LACI"/>
    <property type="match status" value="1"/>
</dbReference>
<dbReference type="SUPFAM" id="SSF53822">
    <property type="entry name" value="Periplasmic binding protein-like I"/>
    <property type="match status" value="1"/>
</dbReference>
<accession>A0A7G1KRZ6</accession>
<dbReference type="InterPro" id="IPR000843">
    <property type="entry name" value="HTH_LacI"/>
</dbReference>
<dbReference type="PANTHER" id="PTHR30146:SF153">
    <property type="entry name" value="LACTOSE OPERON REPRESSOR"/>
    <property type="match status" value="1"/>
</dbReference>
<dbReference type="RefSeq" id="WP_280278335.1">
    <property type="nucleotide sequence ID" value="NZ_JARWPW010000332.1"/>
</dbReference>
<proteinExistence type="predicted"/>
<gene>
    <name evidence="6" type="ORF">NWFMUON74_47650</name>
</gene>